<feature type="compositionally biased region" description="Acidic residues" evidence="7">
    <location>
        <begin position="1006"/>
        <end position="1015"/>
    </location>
</feature>
<feature type="region of interest" description="Disordered" evidence="7">
    <location>
        <begin position="920"/>
        <end position="940"/>
    </location>
</feature>
<feature type="region of interest" description="Disordered" evidence="7">
    <location>
        <begin position="617"/>
        <end position="636"/>
    </location>
</feature>
<evidence type="ECO:0000256" key="8">
    <source>
        <dbReference type="SAM" id="SignalP"/>
    </source>
</evidence>
<evidence type="ECO:0000256" key="1">
    <source>
        <dbReference type="ARBA" id="ARBA00004613"/>
    </source>
</evidence>
<dbReference type="EMBL" id="JPKZ01003074">
    <property type="protein sequence ID" value="KHN73695.1"/>
    <property type="molecule type" value="Genomic_DNA"/>
</dbReference>
<feature type="compositionally biased region" description="Basic and acidic residues" evidence="7">
    <location>
        <begin position="260"/>
        <end position="272"/>
    </location>
</feature>
<evidence type="ECO:0000259" key="9">
    <source>
        <dbReference type="PROSITE" id="PS50279"/>
    </source>
</evidence>
<feature type="region of interest" description="Disordered" evidence="7">
    <location>
        <begin position="344"/>
        <end position="400"/>
    </location>
</feature>
<protein>
    <submittedName>
        <fullName evidence="10">Tissue factor pathway inhibitor</fullName>
    </submittedName>
</protein>
<feature type="compositionally biased region" description="Polar residues" evidence="7">
    <location>
        <begin position="371"/>
        <end position="394"/>
    </location>
</feature>
<dbReference type="AlphaFoldDB" id="A0A0B2UXW5"/>
<dbReference type="Gene3D" id="4.10.410.10">
    <property type="entry name" value="Pancreatic trypsin inhibitor Kunitz domain"/>
    <property type="match status" value="2"/>
</dbReference>
<feature type="compositionally biased region" description="Basic and acidic residues" evidence="7">
    <location>
        <begin position="413"/>
        <end position="466"/>
    </location>
</feature>
<evidence type="ECO:0000256" key="4">
    <source>
        <dbReference type="ARBA" id="ARBA00022900"/>
    </source>
</evidence>
<organism evidence="10 11">
    <name type="scientific">Toxocara canis</name>
    <name type="common">Canine roundworm</name>
    <dbReference type="NCBI Taxonomy" id="6265"/>
    <lineage>
        <taxon>Eukaryota</taxon>
        <taxon>Metazoa</taxon>
        <taxon>Ecdysozoa</taxon>
        <taxon>Nematoda</taxon>
        <taxon>Chromadorea</taxon>
        <taxon>Rhabditida</taxon>
        <taxon>Spirurina</taxon>
        <taxon>Ascaridomorpha</taxon>
        <taxon>Ascaridoidea</taxon>
        <taxon>Toxocaridae</taxon>
        <taxon>Toxocara</taxon>
    </lineage>
</organism>
<name>A0A0B2UXW5_TOXCA</name>
<dbReference type="CDD" id="cd00109">
    <property type="entry name" value="Kunitz-type"/>
    <property type="match status" value="2"/>
</dbReference>
<keyword evidence="8" id="KW-0732">Signal</keyword>
<feature type="domain" description="BPTI/Kunitz inhibitor" evidence="9">
    <location>
        <begin position="92"/>
        <end position="142"/>
    </location>
</feature>
<feature type="compositionally biased region" description="Basic and acidic residues" evidence="7">
    <location>
        <begin position="351"/>
        <end position="369"/>
    </location>
</feature>
<feature type="domain" description="BPTI/Kunitz inhibitor" evidence="9">
    <location>
        <begin position="27"/>
        <end position="79"/>
    </location>
</feature>
<dbReference type="SUPFAM" id="SSF57362">
    <property type="entry name" value="BPTI-like"/>
    <property type="match status" value="2"/>
</dbReference>
<dbReference type="PANTHER" id="PTHR10083">
    <property type="entry name" value="KUNITZ-TYPE PROTEASE INHIBITOR-RELATED"/>
    <property type="match status" value="1"/>
</dbReference>
<dbReference type="GO" id="GO:0004867">
    <property type="term" value="F:serine-type endopeptidase inhibitor activity"/>
    <property type="evidence" value="ECO:0007669"/>
    <property type="project" value="UniProtKB-KW"/>
</dbReference>
<evidence type="ECO:0000313" key="11">
    <source>
        <dbReference type="Proteomes" id="UP000031036"/>
    </source>
</evidence>
<evidence type="ECO:0000313" key="10">
    <source>
        <dbReference type="EMBL" id="KHN73695.1"/>
    </source>
</evidence>
<dbReference type="GO" id="GO:0005615">
    <property type="term" value="C:extracellular space"/>
    <property type="evidence" value="ECO:0007669"/>
    <property type="project" value="TreeGrafter"/>
</dbReference>
<keyword evidence="4" id="KW-0722">Serine protease inhibitor</keyword>
<accession>A0A0B2UXW5</accession>
<feature type="region of interest" description="Disordered" evidence="7">
    <location>
        <begin position="254"/>
        <end position="291"/>
    </location>
</feature>
<dbReference type="InterPro" id="IPR050098">
    <property type="entry name" value="TFPI/VKTCI-like"/>
</dbReference>
<feature type="compositionally biased region" description="Polar residues" evidence="7">
    <location>
        <begin position="273"/>
        <end position="291"/>
    </location>
</feature>
<feature type="coiled-coil region" evidence="6">
    <location>
        <begin position="310"/>
        <end position="337"/>
    </location>
</feature>
<keyword evidence="5" id="KW-1015">Disulfide bond</keyword>
<feature type="region of interest" description="Disordered" evidence="7">
    <location>
        <begin position="1032"/>
        <end position="1055"/>
    </location>
</feature>
<feature type="region of interest" description="Disordered" evidence="7">
    <location>
        <begin position="994"/>
        <end position="1015"/>
    </location>
</feature>
<dbReference type="STRING" id="6265.A0A0B2UXW5"/>
<proteinExistence type="predicted"/>
<evidence type="ECO:0000256" key="7">
    <source>
        <dbReference type="SAM" id="MobiDB-lite"/>
    </source>
</evidence>
<dbReference type="PANTHER" id="PTHR10083:SF381">
    <property type="entry name" value="BPTI_KUNITZ INHIBITOR DOMAIN-CONTAINING PROTEIN"/>
    <property type="match status" value="1"/>
</dbReference>
<keyword evidence="11" id="KW-1185">Reference proteome</keyword>
<dbReference type="Pfam" id="PF00014">
    <property type="entry name" value="Kunitz_BPTI"/>
    <property type="match status" value="2"/>
</dbReference>
<dbReference type="PROSITE" id="PS00280">
    <property type="entry name" value="BPTI_KUNITZ_1"/>
    <property type="match status" value="1"/>
</dbReference>
<feature type="compositionally biased region" description="Low complexity" evidence="7">
    <location>
        <begin position="617"/>
        <end position="626"/>
    </location>
</feature>
<sequence>MVIISLLLIIFVLKLGLGQELLANEKCNEYPDRGTCDDRGFQVKWYYDRFSHRCREFFYGGCGGNKNRFDTSQECMNECRFDPNGMEAEKRCNLPHDPGTCNGDFQRWIFDPQQKKCVCSWWSGCGGNANRFYSFEHCMSICGKFAVSQTPDAPPETVGRVSHRSQVSQNAAGEHLFFQAAPIETLPGGYRNLFISGSGNTDNAYRAHRILISGVPPIVYTRILPNLALHLRSGSQTTRNRTLSTKEIFRLQQLQKKSQRGNDEISQEKQDTAKQQQISTSTDTEPYQQPVLSAEQRAHLEARKRKHYEQEQARIREENYQRQLQAMRDQQEALNLQRYNQLYPRNRDHRLHGDQRQSADVPSRTKEASRGNAQAASHNHSQNHIAHTQTQYNGHETEHPEVRTNQFDSEALRRAHAEAEAHRASAGDSLHRSEAEDQTRRVHTGADDRRAQEIAEARRAEEEARIKQASQEQIPQTNVDTRSYDAWQMEYYRQLQEHRRQYAEQIRQRQLRERERELRYREELLRNRYNLDAARALAMQRRQQQLLASASEADNRLQTLNTVQQRTSLQQPSEDKTGYGDQQRNLQIDNTARSWFEDGNGRAYLRQRMNVNLLELPPTTVPPVETTTERRSDAEVRRAQAKARKRARFEKLKKLERMGLLPLRTTSARKPMTTAPPSPFVQTLDEELRPTVIRPSLYRSWPNSADSRSKSLLSQGKPRSREEILTREDIRSNIPVQLPEASSSTRGLDSVKQATELRNEVVKTADRIFEGDEIVRSEVINAEEKNEPFNNGKQIISLDDYDDEEWIEEDYDVDEYGRRLPEEDETDRWSSWREDTLLTSPDAQAERFVDENSSVSLMAVHPSRISKYMVSSTHEKPPFEVFPTAVSKTWEESTTPAYRGAELTPSFPLPVTHFRKGSITSSLSSTANPPVSPTETEASSKATLISGTADFELTYPRRTYTSATTATKEPPKASDTRTSPVVLDRATAVVGLKEHGRKTEGVHADVEDEQVDEDDYDTEDLFFWKPEYENNRLQKSVRDDETNGDEKNGERENAFRIKIHNKEVLAR</sequence>
<feature type="compositionally biased region" description="Polar residues" evidence="7">
    <location>
        <begin position="701"/>
        <end position="714"/>
    </location>
</feature>
<gene>
    <name evidence="10" type="primary">TFPI</name>
    <name evidence="10" type="ORF">Tcan_16628</name>
</gene>
<feature type="region of interest" description="Disordered" evidence="7">
    <location>
        <begin position="413"/>
        <end position="477"/>
    </location>
</feature>
<dbReference type="SMART" id="SM00131">
    <property type="entry name" value="KU"/>
    <property type="match status" value="2"/>
</dbReference>
<dbReference type="PROSITE" id="PS50279">
    <property type="entry name" value="BPTI_KUNITZ_2"/>
    <property type="match status" value="2"/>
</dbReference>
<keyword evidence="2" id="KW-0964">Secreted</keyword>
<keyword evidence="3" id="KW-0646">Protease inhibitor</keyword>
<dbReference type="OrthoDB" id="196393at2759"/>
<feature type="region of interest" description="Disordered" evidence="7">
    <location>
        <begin position="960"/>
        <end position="979"/>
    </location>
</feature>
<evidence type="ECO:0000256" key="5">
    <source>
        <dbReference type="ARBA" id="ARBA00023157"/>
    </source>
</evidence>
<feature type="compositionally biased region" description="Basic and acidic residues" evidence="7">
    <location>
        <begin position="994"/>
        <end position="1005"/>
    </location>
</feature>
<keyword evidence="6" id="KW-0175">Coiled coil</keyword>
<comment type="caution">
    <text evidence="10">The sequence shown here is derived from an EMBL/GenBank/DDBJ whole genome shotgun (WGS) entry which is preliminary data.</text>
</comment>
<dbReference type="InterPro" id="IPR036880">
    <property type="entry name" value="Kunitz_BPTI_sf"/>
</dbReference>
<reference evidence="10 11" key="1">
    <citation type="submission" date="2014-11" db="EMBL/GenBank/DDBJ databases">
        <title>Genetic blueprint of the zoonotic pathogen Toxocara canis.</title>
        <authorList>
            <person name="Zhu X.-Q."/>
            <person name="Korhonen P.K."/>
            <person name="Cai H."/>
            <person name="Young N.D."/>
            <person name="Nejsum P."/>
            <person name="von Samson-Himmelstjerna G."/>
            <person name="Boag P.R."/>
            <person name="Tan P."/>
            <person name="Li Q."/>
            <person name="Min J."/>
            <person name="Yang Y."/>
            <person name="Wang X."/>
            <person name="Fang X."/>
            <person name="Hall R.S."/>
            <person name="Hofmann A."/>
            <person name="Sternberg P.W."/>
            <person name="Jex A.R."/>
            <person name="Gasser R.B."/>
        </authorList>
    </citation>
    <scope>NUCLEOTIDE SEQUENCE [LARGE SCALE GENOMIC DNA]</scope>
    <source>
        <strain evidence="10">PN_DK_2014</strain>
    </source>
</reference>
<dbReference type="FunFam" id="4.10.410.10:FF:000020">
    <property type="entry name" value="Collagen, type VI, alpha 3"/>
    <property type="match status" value="1"/>
</dbReference>
<dbReference type="PRINTS" id="PR00759">
    <property type="entry name" value="BASICPTASE"/>
</dbReference>
<dbReference type="Proteomes" id="UP000031036">
    <property type="component" value="Unassembled WGS sequence"/>
</dbReference>
<feature type="compositionally biased region" description="Basic and acidic residues" evidence="7">
    <location>
        <begin position="627"/>
        <end position="636"/>
    </location>
</feature>
<feature type="chain" id="PRO_5002095794" evidence="8">
    <location>
        <begin position="19"/>
        <end position="1067"/>
    </location>
</feature>
<evidence type="ECO:0000256" key="3">
    <source>
        <dbReference type="ARBA" id="ARBA00022690"/>
    </source>
</evidence>
<evidence type="ECO:0000256" key="6">
    <source>
        <dbReference type="SAM" id="Coils"/>
    </source>
</evidence>
<feature type="signal peptide" evidence="8">
    <location>
        <begin position="1"/>
        <end position="18"/>
    </location>
</feature>
<dbReference type="InterPro" id="IPR020901">
    <property type="entry name" value="Prtase_inh_Kunz-CS"/>
</dbReference>
<feature type="region of interest" description="Disordered" evidence="7">
    <location>
        <begin position="698"/>
        <end position="724"/>
    </location>
</feature>
<comment type="subcellular location">
    <subcellularLocation>
        <location evidence="1">Secreted</location>
    </subcellularLocation>
</comment>
<evidence type="ECO:0000256" key="2">
    <source>
        <dbReference type="ARBA" id="ARBA00022525"/>
    </source>
</evidence>
<dbReference type="InterPro" id="IPR002223">
    <property type="entry name" value="Kunitz_BPTI"/>
</dbReference>